<name>A0A0F9BUK6_9ZZZZ</name>
<organism evidence="2">
    <name type="scientific">marine sediment metagenome</name>
    <dbReference type="NCBI Taxonomy" id="412755"/>
    <lineage>
        <taxon>unclassified sequences</taxon>
        <taxon>metagenomes</taxon>
        <taxon>ecological metagenomes</taxon>
    </lineage>
</organism>
<evidence type="ECO:0000256" key="1">
    <source>
        <dbReference type="SAM" id="Phobius"/>
    </source>
</evidence>
<accession>A0A0F9BUK6</accession>
<proteinExistence type="predicted"/>
<comment type="caution">
    <text evidence="2">The sequence shown here is derived from an EMBL/GenBank/DDBJ whole genome shotgun (WGS) entry which is preliminary data.</text>
</comment>
<protein>
    <submittedName>
        <fullName evidence="2">Uncharacterized protein</fullName>
    </submittedName>
</protein>
<dbReference type="EMBL" id="LAZR01047492">
    <property type="protein sequence ID" value="KKK94099.1"/>
    <property type="molecule type" value="Genomic_DNA"/>
</dbReference>
<keyword evidence="1" id="KW-0472">Membrane</keyword>
<reference evidence="2" key="1">
    <citation type="journal article" date="2015" name="Nature">
        <title>Complex archaea that bridge the gap between prokaryotes and eukaryotes.</title>
        <authorList>
            <person name="Spang A."/>
            <person name="Saw J.H."/>
            <person name="Jorgensen S.L."/>
            <person name="Zaremba-Niedzwiedzka K."/>
            <person name="Martijn J."/>
            <person name="Lind A.E."/>
            <person name="van Eijk R."/>
            <person name="Schleper C."/>
            <person name="Guy L."/>
            <person name="Ettema T.J."/>
        </authorList>
    </citation>
    <scope>NUCLEOTIDE SEQUENCE</scope>
</reference>
<gene>
    <name evidence="2" type="ORF">LCGC14_2686250</name>
</gene>
<feature type="transmembrane region" description="Helical" evidence="1">
    <location>
        <begin position="6"/>
        <end position="24"/>
    </location>
</feature>
<sequence>MKKWVYELIIVVVVLLIGSAGWWHNSTKDERRAKSQYEQLVKFANRQAVEIAVIEQAAKLKLLKLTLVKGQRPQIALPPPVADPDDIDVSKIP</sequence>
<dbReference type="AlphaFoldDB" id="A0A0F9BUK6"/>
<evidence type="ECO:0000313" key="2">
    <source>
        <dbReference type="EMBL" id="KKK94099.1"/>
    </source>
</evidence>
<keyword evidence="1" id="KW-1133">Transmembrane helix</keyword>
<keyword evidence="1" id="KW-0812">Transmembrane</keyword>